<dbReference type="RefSeq" id="WP_073131868.1">
    <property type="nucleotide sequence ID" value="NZ_FQWQ01000001.1"/>
</dbReference>
<dbReference type="OrthoDB" id="9814627at2"/>
<name>A0A1M5LDW3_9BACT</name>
<sequence>MGTTNVADVEILMISNMIISVMKRGTVALLLAFVSIQLVFAQNEDPAAQFKTKIFPPSPEAASLGKYGDYPVSLSNGLTNISVPLYEINTGKIKLPISFSYHQSGVKAYDISSAVGLGWSLSANYSISRVIKGHPDEATYGILNNPLPQPDDPGEHYSCFIANLARPNHAVDGQPDIFYLNLGGFNGKFLFKTGADPSVPYEIVTIPYSLLKIKVNSDFTEFSITDVDGTSYIFGKVETTRVMTEDGQHSNGPSAWYITSIVSADKSDVMTFTYTEPSLVVTSQSSTALSVKKDSELSLAGCLSYSHSSATTYHMSVLVKDITFRNGKVSFDYTPDREDLSNAQRLRTIKIFQGKDDALIEKKRFTLSQTYFRAAGGQTSQVESVLIRLGQVDEKNKRLRLDALYEQGFGDGVTVTKPPYTFTYEKGDHLPAYGTTAQDFMGYYNGAHDNTNLLFYDYGVGELGPEVSQSHGANRKTNSSYIDAGILTRIDFPTGGYTVFEVEPNQVNYQATVTEPGVVADSHTITSRDLTVNHVTFTITLPAGADANTLTGYLSCSLVNNLKDQYGNDAPKISTSVTLLDETTGQLANIIPQRGGYLQSAMYGLPAELKGFTAKDELVLFPNHTYTLSYGTSVPVTNNFLYTTVSWQANNGTVTRNINDTYYTGGLRIKSITKNDGEGNIVKKKYAYTKWYYNSNLFKGDVGQMADQFKGRCKVFVPVDTRNAAYWYDVYGENITFELGSSTNTTASYEEVEEYQVDLQDKPLGKTVTTFNNAVDQISSWSPYFRSDEEWRRGQVLNQKTCKFNPSSPANPYTTIKEVTNVYENKLLFGIEYVFAVVFENVDPAVVQLMFKECGVPVGYVYKVGNISQNIFKGDLVKSTTTEYDQNGDNGKSTELQFVYDQTKHRQLIRTISQTSDNRWLTTNLKYSPDFAVSPCDEQTCFTSFNAAIDALLVEKKSCELQNYNDYLSHRAEANAIENVIKLQYDSDWEYCDTLVPVVGDICKSDATDRYYKSLENNVQLKAENALADAAFDAYLQCAATFHTAVLNAIPAFNSCRANYTSCTTSFLTSAASDRDKGLLLLQLNNVVSPVVESNGGFMEGSVTGTEYTTFGVRTDFKPATSGGVAVPDMIWRFDASAKVAKSVVDANAVSYYRKIGSFPKYDNRNNLAQRSKDSDVISSYIWDYDAQYPIAEAINATVDDIAFTSFEADGTGNWVIPSSVRYNEARTGMKCYDIVNGSIRKNGLVQGRNYVVSFWAKTNSNILVNGTAASASGPVIGDWQYYDMKITGSTTVTDIVISGTGYIDELRLAPANALMTTYTYEPLVGIRSVTDANNQSVFYEYDALQRLKLVRDSKLNPLKTYTYHYAGQN</sequence>
<evidence type="ECO:0008006" key="3">
    <source>
        <dbReference type="Google" id="ProtNLM"/>
    </source>
</evidence>
<keyword evidence="2" id="KW-1185">Reference proteome</keyword>
<dbReference type="EMBL" id="FQWQ01000001">
    <property type="protein sequence ID" value="SHG63145.1"/>
    <property type="molecule type" value="Genomic_DNA"/>
</dbReference>
<evidence type="ECO:0000313" key="1">
    <source>
        <dbReference type="EMBL" id="SHG63145.1"/>
    </source>
</evidence>
<dbReference type="Proteomes" id="UP000184212">
    <property type="component" value="Unassembled WGS sequence"/>
</dbReference>
<organism evidence="1 2">
    <name type="scientific">Chryseolinea serpens</name>
    <dbReference type="NCBI Taxonomy" id="947013"/>
    <lineage>
        <taxon>Bacteria</taxon>
        <taxon>Pseudomonadati</taxon>
        <taxon>Bacteroidota</taxon>
        <taxon>Cytophagia</taxon>
        <taxon>Cytophagales</taxon>
        <taxon>Fulvivirgaceae</taxon>
        <taxon>Chryseolinea</taxon>
    </lineage>
</organism>
<accession>A0A1M5LDW3</accession>
<proteinExistence type="predicted"/>
<evidence type="ECO:0000313" key="2">
    <source>
        <dbReference type="Proteomes" id="UP000184212"/>
    </source>
</evidence>
<protein>
    <recommendedName>
        <fullName evidence="3">YD repeat-containing protein</fullName>
    </recommendedName>
</protein>
<gene>
    <name evidence="1" type="ORF">SAMN04488109_1155</name>
</gene>
<dbReference type="STRING" id="947013.SAMN04488109_1155"/>
<reference evidence="1 2" key="1">
    <citation type="submission" date="2016-11" db="EMBL/GenBank/DDBJ databases">
        <authorList>
            <person name="Jaros S."/>
            <person name="Januszkiewicz K."/>
            <person name="Wedrychowicz H."/>
        </authorList>
    </citation>
    <scope>NUCLEOTIDE SEQUENCE [LARGE SCALE GENOMIC DNA]</scope>
    <source>
        <strain evidence="1 2">DSM 24574</strain>
    </source>
</reference>